<evidence type="ECO:0000256" key="8">
    <source>
        <dbReference type="ARBA" id="ARBA00023136"/>
    </source>
</evidence>
<evidence type="ECO:0000256" key="4">
    <source>
        <dbReference type="ARBA" id="ARBA00022636"/>
    </source>
</evidence>
<dbReference type="Proteomes" id="UP000002429">
    <property type="component" value="Plasmid megaplasmid"/>
</dbReference>
<evidence type="ECO:0000259" key="10">
    <source>
        <dbReference type="PROSITE" id="PS50883"/>
    </source>
</evidence>
<dbReference type="KEGG" id="rme:Rmet_3724"/>
<keyword evidence="7" id="KW-1133">Transmembrane helix</keyword>
<evidence type="ECO:0000256" key="7">
    <source>
        <dbReference type="ARBA" id="ARBA00022989"/>
    </source>
</evidence>
<keyword evidence="5" id="KW-0812">Transmembrane</keyword>
<evidence type="ECO:0000256" key="5">
    <source>
        <dbReference type="ARBA" id="ARBA00022692"/>
    </source>
</evidence>
<dbReference type="SMART" id="SM00052">
    <property type="entry name" value="EAL"/>
    <property type="match status" value="1"/>
</dbReference>
<keyword evidence="11" id="KW-0614">Plasmid</keyword>
<dbReference type="InterPro" id="IPR035919">
    <property type="entry name" value="EAL_sf"/>
</dbReference>
<organism evidence="11 12">
    <name type="scientific">Cupriavidus metallidurans (strain ATCC 43123 / DSM 2839 / NBRC 102507 / CH34)</name>
    <name type="common">Ralstonia metallidurans</name>
    <dbReference type="NCBI Taxonomy" id="266264"/>
    <lineage>
        <taxon>Bacteria</taxon>
        <taxon>Pseudomonadati</taxon>
        <taxon>Pseudomonadota</taxon>
        <taxon>Betaproteobacteria</taxon>
        <taxon>Burkholderiales</taxon>
        <taxon>Burkholderiaceae</taxon>
        <taxon>Cupriavidus</taxon>
    </lineage>
</organism>
<comment type="subcellular location">
    <subcellularLocation>
        <location evidence="1">Cell membrane</location>
        <topology evidence="1">Multi-pass membrane protein</topology>
    </subcellularLocation>
</comment>
<reference evidence="12" key="1">
    <citation type="journal article" date="2010" name="PLoS ONE">
        <title>The complete genome sequence of Cupriavidus metallidurans strain CH34, a master survivalist in harsh and anthropogenic environments.</title>
        <authorList>
            <person name="Janssen P.J."/>
            <person name="Van Houdt R."/>
            <person name="Moors H."/>
            <person name="Monsieurs P."/>
            <person name="Morin N."/>
            <person name="Michaux A."/>
            <person name="Benotmane M.A."/>
            <person name="Leys N."/>
            <person name="Vallaeys T."/>
            <person name="Lapidus A."/>
            <person name="Monchy S."/>
            <person name="Medigue C."/>
            <person name="Taghavi S."/>
            <person name="McCorkle S."/>
            <person name="Dunn J."/>
            <person name="van der Lelie D."/>
            <person name="Mergeay M."/>
        </authorList>
    </citation>
    <scope>NUCLEOTIDE SEQUENCE [LARGE SCALE GENOMIC DNA]</scope>
    <source>
        <strain evidence="12">ATCC 43123 / DSM 2839 / NBRC 102507 / CH34</strain>
    </source>
</reference>
<dbReference type="GO" id="GO:0071111">
    <property type="term" value="F:cyclic-guanylate-specific phosphodiesterase activity"/>
    <property type="evidence" value="ECO:0007669"/>
    <property type="project" value="UniProtKB-EC"/>
</dbReference>
<keyword evidence="3" id="KW-1003">Cell membrane</keyword>
<dbReference type="Pfam" id="PF00563">
    <property type="entry name" value="EAL"/>
    <property type="match status" value="1"/>
</dbReference>
<dbReference type="PANTHER" id="PTHR33121">
    <property type="entry name" value="CYCLIC DI-GMP PHOSPHODIESTERASE PDEF"/>
    <property type="match status" value="1"/>
</dbReference>
<dbReference type="CDD" id="cd01948">
    <property type="entry name" value="EAL"/>
    <property type="match status" value="1"/>
</dbReference>
<dbReference type="InterPro" id="IPR001633">
    <property type="entry name" value="EAL_dom"/>
</dbReference>
<dbReference type="EC" id="3.1.4.52" evidence="2"/>
<evidence type="ECO:0000313" key="12">
    <source>
        <dbReference type="Proteomes" id="UP000002429"/>
    </source>
</evidence>
<dbReference type="EMBL" id="CP000353">
    <property type="protein sequence ID" value="ABF10596.1"/>
    <property type="molecule type" value="Genomic_DNA"/>
</dbReference>
<evidence type="ECO:0000256" key="1">
    <source>
        <dbReference type="ARBA" id="ARBA00004651"/>
    </source>
</evidence>
<evidence type="ECO:0000256" key="2">
    <source>
        <dbReference type="ARBA" id="ARBA00012282"/>
    </source>
</evidence>
<dbReference type="GO" id="GO:0005886">
    <property type="term" value="C:plasma membrane"/>
    <property type="evidence" value="ECO:0007669"/>
    <property type="project" value="UniProtKB-SubCell"/>
</dbReference>
<accession>Q1LGY0</accession>
<name>Q1LGY0_CUPMC</name>
<dbReference type="InterPro" id="IPR050706">
    <property type="entry name" value="Cyclic-di-GMP_PDE-like"/>
</dbReference>
<keyword evidence="4" id="KW-0973">c-di-GMP</keyword>
<dbReference type="eggNOG" id="COG4943">
    <property type="taxonomic scope" value="Bacteria"/>
</dbReference>
<evidence type="ECO:0000256" key="3">
    <source>
        <dbReference type="ARBA" id="ARBA00022475"/>
    </source>
</evidence>
<sequence length="536" mass="58757">MRGLITRIVTYAALALAFMLPVCASVWMSYRLALSEQQLHTGILAAEVLYRVHVFSEQNLRINAALRRHGATSPCSPDNVALMRNLAVGASYLQVVGYVEGNVLQCSSYGYGDGDAGIPIGPPAYRSRLGNWVRTSVKLPFDESRRYIALTDSVTGYSSLALPDMLLDTGGGGHGFAIALVAISNRQIVVQRDPIDLGGMPPLIRERGTITWQHRGATGSVSLSPSRDYAAVVMSPASALHANWRNVATWLVPFGALLGGALVALARLGLRRRHGLLRQLDRALRDDELSLAYMPIVELESGKWIGAEALMRWCHDGQWIAPDKFIPLAERHHRIRKLTNRMLDLLVADAQALPRDLARAMYFSVNLSAEDLAACAIAQRVADVRQACGVDGVMVEATEGVLLEASRVIPNIERLRKLGIRVAIDDFGTGYSSLSYLGSLDVDYIKIDKSFVSAIGTNSVRGHVVAHIIDMAKDVGVAVIAEGVETQEQADYLMARGVRYAQGWLFGKAMPMQDFVSAIRMHNLYYKNCMQKRQVL</sequence>
<dbReference type="PANTHER" id="PTHR33121:SF60">
    <property type="entry name" value="CYCLIC DI-GMP PHOSPHODIESTERASE PDEC-RELATED"/>
    <property type="match status" value="1"/>
</dbReference>
<evidence type="ECO:0000256" key="6">
    <source>
        <dbReference type="ARBA" id="ARBA00022801"/>
    </source>
</evidence>
<feature type="domain" description="EAL" evidence="10">
    <location>
        <begin position="273"/>
        <end position="523"/>
    </location>
</feature>
<dbReference type="InterPro" id="IPR024744">
    <property type="entry name" value="CSS-motif_dom"/>
</dbReference>
<dbReference type="Gene3D" id="3.20.20.450">
    <property type="entry name" value="EAL domain"/>
    <property type="match status" value="1"/>
</dbReference>
<geneLocation type="plasmid" evidence="11 12">
    <name>megaplasmid</name>
</geneLocation>
<proteinExistence type="predicted"/>
<dbReference type="PROSITE" id="PS50883">
    <property type="entry name" value="EAL"/>
    <property type="match status" value="1"/>
</dbReference>
<comment type="catalytic activity">
    <reaction evidence="9">
        <text>3',3'-c-di-GMP + H2O = 5'-phosphoguanylyl(3'-&gt;5')guanosine + H(+)</text>
        <dbReference type="Rhea" id="RHEA:24902"/>
        <dbReference type="ChEBI" id="CHEBI:15377"/>
        <dbReference type="ChEBI" id="CHEBI:15378"/>
        <dbReference type="ChEBI" id="CHEBI:58754"/>
        <dbReference type="ChEBI" id="CHEBI:58805"/>
        <dbReference type="EC" id="3.1.4.52"/>
    </reaction>
</comment>
<dbReference type="HOGENOM" id="CLU_000445_131_1_4"/>
<protein>
    <recommendedName>
        <fullName evidence="2">cyclic-guanylate-specific phosphodiesterase</fullName>
        <ecNumber evidence="2">3.1.4.52</ecNumber>
    </recommendedName>
</protein>
<keyword evidence="8" id="KW-0472">Membrane</keyword>
<dbReference type="SUPFAM" id="SSF141868">
    <property type="entry name" value="EAL domain-like"/>
    <property type="match status" value="1"/>
</dbReference>
<evidence type="ECO:0000256" key="9">
    <source>
        <dbReference type="ARBA" id="ARBA00034290"/>
    </source>
</evidence>
<dbReference type="AlphaFoldDB" id="Q1LGY0"/>
<keyword evidence="12" id="KW-1185">Reference proteome</keyword>
<keyword evidence="6" id="KW-0378">Hydrolase</keyword>
<gene>
    <name evidence="11" type="ordered locus">Rmet_3724</name>
</gene>
<evidence type="ECO:0000313" key="11">
    <source>
        <dbReference type="EMBL" id="ABF10596.1"/>
    </source>
</evidence>
<dbReference type="Pfam" id="PF12792">
    <property type="entry name" value="CSS-motif"/>
    <property type="match status" value="1"/>
</dbReference>